<protein>
    <recommendedName>
        <fullName evidence="2">Sialidase domain-containing protein</fullName>
    </recommendedName>
</protein>
<feature type="domain" description="Sialidase" evidence="2">
    <location>
        <begin position="36"/>
        <end position="327"/>
    </location>
</feature>
<dbReference type="Gene3D" id="2.120.10.10">
    <property type="match status" value="1"/>
</dbReference>
<dbReference type="EMBL" id="BRYB01001315">
    <property type="protein sequence ID" value="GMI23047.1"/>
    <property type="molecule type" value="Genomic_DNA"/>
</dbReference>
<sequence>MPGGPVIDVFTSGEGGWECYKIPTLFTTHSNTLIAIAEARGGDCMDWQDTDLVLKRSFDNGNTWPEEVALVVPGGYDRHNVAGNIGIVQDKETGRIWMPFARGNWEFAMTYSDDDGATWIEPYTEGIAELQNSMETWVGFGPPAGMQSASGRLVLPAYASIMPIYDNGIFTYSFIVYSDDNGETWQRTDNIPTEGLAVFSGAFGNEAQIVELQNPQDNSWELLINSRAAWGHRIQSYSKDDGTTWSNYEETTLPMPTLGCEGSLLAPGGDKVLFSGPDNMDILRIDLTVWESEDRGATYKNAFEVDVDSANVGYSSMAQLHDGSVAILWGRALTASTFFVPDFVSFRMLPAELSGPAVDASPWATGSGEAHSMDWQEGYSFTQFKGTGGWWAIYLLNYVLVATASLWALRCFVQWLKSVLCKSNTLEEQRLMEEEGGGGRTGVFCRCVGHGILTFLRVLSLALCMVGVGAQAAFELDDGDRWMRQSLNVMGYIVFHLLCVEMLPCRWWKARAEAPKDGAEGMELTGAVSY</sequence>
<organism evidence="3 4">
    <name type="scientific">Tetraparma gracilis</name>
    <dbReference type="NCBI Taxonomy" id="2962635"/>
    <lineage>
        <taxon>Eukaryota</taxon>
        <taxon>Sar</taxon>
        <taxon>Stramenopiles</taxon>
        <taxon>Ochrophyta</taxon>
        <taxon>Bolidophyceae</taxon>
        <taxon>Parmales</taxon>
        <taxon>Triparmaceae</taxon>
        <taxon>Tetraparma</taxon>
    </lineage>
</organism>
<dbReference type="SUPFAM" id="SSF50939">
    <property type="entry name" value="Sialidases"/>
    <property type="match status" value="1"/>
</dbReference>
<evidence type="ECO:0000313" key="3">
    <source>
        <dbReference type="EMBL" id="GMI23047.1"/>
    </source>
</evidence>
<reference evidence="3 4" key="1">
    <citation type="journal article" date="2023" name="Commun. Biol.">
        <title>Genome analysis of Parmales, the sister group of diatoms, reveals the evolutionary specialization of diatoms from phago-mixotrophs to photoautotrophs.</title>
        <authorList>
            <person name="Ban H."/>
            <person name="Sato S."/>
            <person name="Yoshikawa S."/>
            <person name="Yamada K."/>
            <person name="Nakamura Y."/>
            <person name="Ichinomiya M."/>
            <person name="Sato N."/>
            <person name="Blanc-Mathieu R."/>
            <person name="Endo H."/>
            <person name="Kuwata A."/>
            <person name="Ogata H."/>
        </authorList>
    </citation>
    <scope>NUCLEOTIDE SEQUENCE [LARGE SCALE GENOMIC DNA]</scope>
</reference>
<dbReference type="InterPro" id="IPR036278">
    <property type="entry name" value="Sialidase_sf"/>
</dbReference>
<accession>A0ABQ6MB79</accession>
<dbReference type="PANTHER" id="PTHR10628">
    <property type="entry name" value="SIALIDASE"/>
    <property type="match status" value="1"/>
</dbReference>
<gene>
    <name evidence="3" type="ORF">TeGR_g3365</name>
</gene>
<name>A0ABQ6MB79_9STRA</name>
<keyword evidence="1" id="KW-1133">Transmembrane helix</keyword>
<dbReference type="CDD" id="cd15482">
    <property type="entry name" value="Sialidase_non-viral"/>
    <property type="match status" value="1"/>
</dbReference>
<feature type="transmembrane region" description="Helical" evidence="1">
    <location>
        <begin position="389"/>
        <end position="409"/>
    </location>
</feature>
<keyword evidence="1" id="KW-0812">Transmembrane</keyword>
<evidence type="ECO:0000259" key="2">
    <source>
        <dbReference type="Pfam" id="PF13088"/>
    </source>
</evidence>
<dbReference type="InterPro" id="IPR011040">
    <property type="entry name" value="Sialidase"/>
</dbReference>
<keyword evidence="1" id="KW-0472">Membrane</keyword>
<feature type="transmembrane region" description="Helical" evidence="1">
    <location>
        <begin position="486"/>
        <end position="503"/>
    </location>
</feature>
<evidence type="ECO:0000313" key="4">
    <source>
        <dbReference type="Proteomes" id="UP001165060"/>
    </source>
</evidence>
<keyword evidence="4" id="KW-1185">Reference proteome</keyword>
<dbReference type="PANTHER" id="PTHR10628:SF30">
    <property type="entry name" value="EXO-ALPHA-SIALIDASE"/>
    <property type="match status" value="1"/>
</dbReference>
<proteinExistence type="predicted"/>
<dbReference type="Pfam" id="PF13088">
    <property type="entry name" value="BNR_2"/>
    <property type="match status" value="1"/>
</dbReference>
<evidence type="ECO:0000256" key="1">
    <source>
        <dbReference type="SAM" id="Phobius"/>
    </source>
</evidence>
<dbReference type="InterPro" id="IPR026856">
    <property type="entry name" value="Sialidase_fam"/>
</dbReference>
<feature type="transmembrane region" description="Helical" evidence="1">
    <location>
        <begin position="455"/>
        <end position="474"/>
    </location>
</feature>
<dbReference type="Proteomes" id="UP001165060">
    <property type="component" value="Unassembled WGS sequence"/>
</dbReference>
<comment type="caution">
    <text evidence="3">The sequence shown here is derived from an EMBL/GenBank/DDBJ whole genome shotgun (WGS) entry which is preliminary data.</text>
</comment>